<dbReference type="OrthoDB" id="405996at2759"/>
<dbReference type="PANTHER" id="PTHR45662">
    <property type="entry name" value="PHOSPHATIDYLINOSITIDE PHOSPHATASE SAC1"/>
    <property type="match status" value="1"/>
</dbReference>
<dbReference type="GO" id="GO:0046856">
    <property type="term" value="P:phosphatidylinositol dephosphorylation"/>
    <property type="evidence" value="ECO:0007669"/>
    <property type="project" value="TreeGrafter"/>
</dbReference>
<gene>
    <name evidence="4" type="ORF">SYNPS1DRAFT_28723</name>
</gene>
<evidence type="ECO:0000256" key="1">
    <source>
        <dbReference type="SAM" id="MobiDB-lite"/>
    </source>
</evidence>
<feature type="domain" description="HSac2" evidence="3">
    <location>
        <begin position="765"/>
        <end position="949"/>
    </location>
</feature>
<feature type="compositionally biased region" description="Low complexity" evidence="1">
    <location>
        <begin position="36"/>
        <end position="48"/>
    </location>
</feature>
<sequence>MMRGSALLSGIKGAAVNAPLIGTLFGGPNAHLTGPTSSSEAATAATSSDGAIDGRRTRTSHDTVDNDSMSESAATLVGTADHPVIASPGGVHKEMQLVVQPDAFMLCARSDPTRWDVVKLSFADAKLTRSVENELPSGTKQYAVYGCIGMMRLHTGPHLIVVIERKHIGRLFGEDIYRVKKVAVLPLDERKALFVLDKLRLCQYMLYRSRRVMSNDTAISVADIAEGREFDANDASELGILSEDEDEDSAETIPSVTMAARMRSTLMGLVRRYPASSDEADEEQYELQSTSTIRMPSGKPPPLSMEFSRDADLQGPASPGTPPPSAVEENAADASATMDRTGEINVQAFPRASTIATALRMLRGNAQNEPRDEKEALDMRVIRELMALFANNGFYLSYGLEITQSLQQIMQRAKDATSTPLWQRLDEWILPVMQGYMHVECCKIESNEFEFVLISRRSRERAGTAVDCARMRYERRGVDESGNVANFVETEQAVFRDNTPHFVSFLQTRGSIPLFWSQSPYRLRPTPIIERTPADNALAFQRHMEQLADRYGPQYCVSLVELQGREAIIGEEYRRYTEQCDRTDIHYREFDFHNECRGMRYENIAKLIEEMDADLARIKYFWSAQSEHVFCQQAGTIRTSAIARHVLNLQLLRLGIQLHPERGIANYESFETVFNHAWANNGDFISREYAGTSALKGDFTRTGRRNFQGMMNDATNSLARLYQNAFRDYFRQATIDYLLGNKNIDVFVQVLTTSGHQLRQQSEEERWMKIRANAIEISSGIVIGEGEMLLNGWTLSSPVTPHTIRDKSYEEKVVLLTQLALYVCSFHYALEKVVEFVRISLDTITEIQRGEYILSTARSDAIRPEDNYGFVVHYRPEGEATRFNSGSMRNRGNSVTQLLGPSTSLKRDPTRFFAFKALSPGIVGQANAKQGQAATATDDEKHPRCVDIVAGIVAEITVACENVGNRRNEDEAPFVLKKPIISLEEALENTSLVSKVGLRLRRVVF</sequence>
<dbReference type="Pfam" id="PF12456">
    <property type="entry name" value="hSac2"/>
    <property type="match status" value="1"/>
</dbReference>
<evidence type="ECO:0000313" key="4">
    <source>
        <dbReference type="EMBL" id="RKP25548.1"/>
    </source>
</evidence>
<proteinExistence type="predicted"/>
<feature type="region of interest" description="Disordered" evidence="1">
    <location>
        <begin position="274"/>
        <end position="337"/>
    </location>
</feature>
<organism evidence="4 5">
    <name type="scientific">Syncephalis pseudoplumigaleata</name>
    <dbReference type="NCBI Taxonomy" id="1712513"/>
    <lineage>
        <taxon>Eukaryota</taxon>
        <taxon>Fungi</taxon>
        <taxon>Fungi incertae sedis</taxon>
        <taxon>Zoopagomycota</taxon>
        <taxon>Zoopagomycotina</taxon>
        <taxon>Zoopagomycetes</taxon>
        <taxon>Zoopagales</taxon>
        <taxon>Piptocephalidaceae</taxon>
        <taxon>Syncephalis</taxon>
    </lineage>
</organism>
<dbReference type="GO" id="GO:0043812">
    <property type="term" value="F:phosphatidylinositol-4-phosphate phosphatase activity"/>
    <property type="evidence" value="ECO:0007669"/>
    <property type="project" value="TreeGrafter"/>
</dbReference>
<dbReference type="InterPro" id="IPR022158">
    <property type="entry name" value="Inositol_phosphatase"/>
</dbReference>
<feature type="domain" description="SAC" evidence="2">
    <location>
        <begin position="385"/>
        <end position="691"/>
    </location>
</feature>
<evidence type="ECO:0000259" key="3">
    <source>
        <dbReference type="PROSITE" id="PS51791"/>
    </source>
</evidence>
<reference evidence="5" key="1">
    <citation type="journal article" date="2018" name="Nat. Microbiol.">
        <title>Leveraging single-cell genomics to expand the fungal tree of life.</title>
        <authorList>
            <person name="Ahrendt S.R."/>
            <person name="Quandt C.A."/>
            <person name="Ciobanu D."/>
            <person name="Clum A."/>
            <person name="Salamov A."/>
            <person name="Andreopoulos B."/>
            <person name="Cheng J.F."/>
            <person name="Woyke T."/>
            <person name="Pelin A."/>
            <person name="Henrissat B."/>
            <person name="Reynolds N.K."/>
            <person name="Benny G.L."/>
            <person name="Smith M.E."/>
            <person name="James T.Y."/>
            <person name="Grigoriev I.V."/>
        </authorList>
    </citation>
    <scope>NUCLEOTIDE SEQUENCE [LARGE SCALE GENOMIC DNA]</scope>
    <source>
        <strain evidence="5">Benny S71-1</strain>
    </source>
</reference>
<feature type="region of interest" description="Disordered" evidence="1">
    <location>
        <begin position="32"/>
        <end position="69"/>
    </location>
</feature>
<evidence type="ECO:0000259" key="2">
    <source>
        <dbReference type="PROSITE" id="PS50275"/>
    </source>
</evidence>
<dbReference type="GO" id="GO:0005783">
    <property type="term" value="C:endoplasmic reticulum"/>
    <property type="evidence" value="ECO:0007669"/>
    <property type="project" value="TreeGrafter"/>
</dbReference>
<keyword evidence="5" id="KW-1185">Reference proteome</keyword>
<dbReference type="InterPro" id="IPR034753">
    <property type="entry name" value="hSac2"/>
</dbReference>
<dbReference type="Pfam" id="PF02383">
    <property type="entry name" value="Syja_N"/>
    <property type="match status" value="1"/>
</dbReference>
<dbReference type="PROSITE" id="PS50275">
    <property type="entry name" value="SAC"/>
    <property type="match status" value="1"/>
</dbReference>
<feature type="compositionally biased region" description="Basic and acidic residues" evidence="1">
    <location>
        <begin position="52"/>
        <end position="64"/>
    </location>
</feature>
<dbReference type="InterPro" id="IPR002013">
    <property type="entry name" value="SAC_dom"/>
</dbReference>
<dbReference type="Proteomes" id="UP000278143">
    <property type="component" value="Unassembled WGS sequence"/>
</dbReference>
<accession>A0A4P9YZW0</accession>
<dbReference type="AlphaFoldDB" id="A0A4P9YZW0"/>
<dbReference type="PANTHER" id="PTHR45662:SF7">
    <property type="entry name" value="SACI DOMAIN PROTEIN (AFU_ORTHOLOGUE AFUA_1G15890)"/>
    <property type="match status" value="1"/>
</dbReference>
<dbReference type="EMBL" id="KZ989707">
    <property type="protein sequence ID" value="RKP25548.1"/>
    <property type="molecule type" value="Genomic_DNA"/>
</dbReference>
<dbReference type="PROSITE" id="PS51791">
    <property type="entry name" value="HSAC2"/>
    <property type="match status" value="1"/>
</dbReference>
<evidence type="ECO:0000313" key="5">
    <source>
        <dbReference type="Proteomes" id="UP000278143"/>
    </source>
</evidence>
<protein>
    <submittedName>
        <fullName evidence="4">SacI homology domain-containing protein</fullName>
    </submittedName>
</protein>
<name>A0A4P9YZW0_9FUNG</name>